<reference evidence="5 6" key="1">
    <citation type="journal article" date="2015" name="Genome Biol.">
        <title>Comparative genomics of Steinernema reveals deeply conserved gene regulatory networks.</title>
        <authorList>
            <person name="Dillman A.R."/>
            <person name="Macchietto M."/>
            <person name="Porter C.F."/>
            <person name="Rogers A."/>
            <person name="Williams B."/>
            <person name="Antoshechkin I."/>
            <person name="Lee M.M."/>
            <person name="Goodwin Z."/>
            <person name="Lu X."/>
            <person name="Lewis E.E."/>
            <person name="Goodrich-Blair H."/>
            <person name="Stock S.P."/>
            <person name="Adams B.J."/>
            <person name="Sternberg P.W."/>
            <person name="Mortazavi A."/>
        </authorList>
    </citation>
    <scope>NUCLEOTIDE SEQUENCE [LARGE SCALE GENOMIC DNA]</scope>
    <source>
        <strain evidence="5 6">ALL</strain>
    </source>
</reference>
<organism evidence="5 6">
    <name type="scientific">Steinernema carpocapsae</name>
    <name type="common">Entomopathogenic nematode</name>
    <dbReference type="NCBI Taxonomy" id="34508"/>
    <lineage>
        <taxon>Eukaryota</taxon>
        <taxon>Metazoa</taxon>
        <taxon>Ecdysozoa</taxon>
        <taxon>Nematoda</taxon>
        <taxon>Chromadorea</taxon>
        <taxon>Rhabditida</taxon>
        <taxon>Tylenchina</taxon>
        <taxon>Panagrolaimomorpha</taxon>
        <taxon>Strongyloidoidea</taxon>
        <taxon>Steinernematidae</taxon>
        <taxon>Steinernema</taxon>
    </lineage>
</organism>
<dbReference type="GO" id="GO:0016604">
    <property type="term" value="C:nuclear body"/>
    <property type="evidence" value="ECO:0007669"/>
    <property type="project" value="TreeGrafter"/>
</dbReference>
<dbReference type="GO" id="GO:0000712">
    <property type="term" value="P:resolution of meiotic recombination intermediates"/>
    <property type="evidence" value="ECO:0007669"/>
    <property type="project" value="TreeGrafter"/>
</dbReference>
<feature type="domain" description="RecQ mediated genome instability protein 1 OB-fold" evidence="4">
    <location>
        <begin position="79"/>
        <end position="197"/>
    </location>
</feature>
<dbReference type="Gene3D" id="2.40.50.770">
    <property type="entry name" value="RecQ-mediated genome instability protein Rmi1, C-terminal domain"/>
    <property type="match status" value="1"/>
</dbReference>
<gene>
    <name evidence="5" type="ORF">L596_022910</name>
</gene>
<evidence type="ECO:0000259" key="4">
    <source>
        <dbReference type="Pfam" id="PF08585"/>
    </source>
</evidence>
<dbReference type="Pfam" id="PF08585">
    <property type="entry name" value="RMI1_N_C"/>
    <property type="match status" value="1"/>
</dbReference>
<dbReference type="PANTHER" id="PTHR14790">
    <property type="entry name" value="RECQ-MEDIATED GENOME INSTABILITY PROTEIN 1 RMI1"/>
    <property type="match status" value="1"/>
</dbReference>
<dbReference type="Proteomes" id="UP000298663">
    <property type="component" value="Unassembled WGS sequence"/>
</dbReference>
<dbReference type="GO" id="GO:0031422">
    <property type="term" value="C:RecQ family helicase-topoisomerase III complex"/>
    <property type="evidence" value="ECO:0007669"/>
    <property type="project" value="TreeGrafter"/>
</dbReference>
<comment type="similarity">
    <text evidence="1">Belongs to the RMI1 family.</text>
</comment>
<dbReference type="STRING" id="34508.A0A4U5MC21"/>
<feature type="region of interest" description="Disordered" evidence="3">
    <location>
        <begin position="395"/>
        <end position="424"/>
    </location>
</feature>
<dbReference type="AlphaFoldDB" id="A0A4U5MC21"/>
<protein>
    <recommendedName>
        <fullName evidence="2">RecQ-mediated genome instability protein 1</fullName>
    </recommendedName>
</protein>
<dbReference type="PANTHER" id="PTHR14790:SF15">
    <property type="entry name" value="RECQ-MEDIATED GENOME INSTABILITY PROTEIN 1"/>
    <property type="match status" value="1"/>
</dbReference>
<dbReference type="OrthoDB" id="341511at2759"/>
<dbReference type="GO" id="GO:0000724">
    <property type="term" value="P:double-strand break repair via homologous recombination"/>
    <property type="evidence" value="ECO:0007669"/>
    <property type="project" value="TreeGrafter"/>
</dbReference>
<evidence type="ECO:0000256" key="3">
    <source>
        <dbReference type="SAM" id="MobiDB-lite"/>
    </source>
</evidence>
<comment type="caution">
    <text evidence="5">The sequence shown here is derived from an EMBL/GenBank/DDBJ whole genome shotgun (WGS) entry which is preliminary data.</text>
</comment>
<evidence type="ECO:0000256" key="1">
    <source>
        <dbReference type="ARBA" id="ARBA00006395"/>
    </source>
</evidence>
<evidence type="ECO:0000313" key="6">
    <source>
        <dbReference type="Proteomes" id="UP000298663"/>
    </source>
</evidence>
<dbReference type="InterPro" id="IPR042470">
    <property type="entry name" value="RMI1_N_C_sf"/>
</dbReference>
<dbReference type="InterPro" id="IPR013894">
    <property type="entry name" value="RMI1_OB"/>
</dbReference>
<evidence type="ECO:0000313" key="5">
    <source>
        <dbReference type="EMBL" id="TKR66644.1"/>
    </source>
</evidence>
<proteinExistence type="inferred from homology"/>
<accession>A0A4U5MC21</accession>
<dbReference type="EMBL" id="AZBU02000008">
    <property type="protein sequence ID" value="TKR66644.1"/>
    <property type="molecule type" value="Genomic_DNA"/>
</dbReference>
<reference evidence="5 6" key="2">
    <citation type="journal article" date="2019" name="G3 (Bethesda)">
        <title>Hybrid Assembly of the Genome of the Entomopathogenic Nematode Steinernema carpocapsae Identifies the X-Chromosome.</title>
        <authorList>
            <person name="Serra L."/>
            <person name="Macchietto M."/>
            <person name="Macias-Munoz A."/>
            <person name="McGill C.J."/>
            <person name="Rodriguez I.M."/>
            <person name="Rodriguez B."/>
            <person name="Murad R."/>
            <person name="Mortazavi A."/>
        </authorList>
    </citation>
    <scope>NUCLEOTIDE SEQUENCE [LARGE SCALE GENOMIC DNA]</scope>
    <source>
        <strain evidence="5 6">ALL</strain>
    </source>
</reference>
<dbReference type="SMART" id="SM01161">
    <property type="entry name" value="DUF1767"/>
    <property type="match status" value="1"/>
</dbReference>
<keyword evidence="6" id="KW-1185">Reference proteome</keyword>
<name>A0A4U5MC21_STECR</name>
<sequence length="715" mass="79487">MAPFSAENCRDAVYDFFIDRHVALKPEWFDAVVRFLDAKAKPKTFEAACALVFDQWKFADLGNSTYPTLRPIHINHCRFEGNCVLQVISCVDISVPALSQLKKCAIQSADNSEFSAEPISEREEANRYEPKNRRMLKLVLSDGESTIGAIEFEPIEWLKPSILPGAKILFHRSIDCRRKVLLLTPKNCQKLGGEVGERFKTNLLSVVLAKQLGKKLKLVDAEDVFGDSGPLARSESVTRPQEVTRPLLTAAPVVRPTPLRPVSTLEVGEKTSTPVPPPKTYSFGLSKENPIVLGASPIGAGSSALPRSSTPRGEAPLASESMDLALEIEDDFSSDGYYTPLRNREDREQAHLASLIEEYEDEIVPETPPPIDDSFNDDAGFLSPVELEQISRNSEIFAPSPSEPPPPKKYSPYPERQRPPFTPFQDVTNMQEELSPIAIVPKSIARPAQAAPKISIPRIPEEAPWGDEDCDFTPNATWKDPAKKITVNRKKCAQMQSSIQSFVTPKPTAPRISQIPQRSIKKEESDDEIMILSPIKQEPTELCKPSSSRVSISQRRSLQFRPMEAESNEEENPFVKKFKKLTLTTIAAAVKFMKFAVGSKRFEIIAIVKETKKALRVIDGEWSMVLLLEDESAGDFECFVAHALLCDLIGLTPQEATAIRDGTDSARKRDGQNRIASIGEQLERLDLVFTVELFARNKATPRICGLDTLTSKMLA</sequence>
<evidence type="ECO:0000256" key="2">
    <source>
        <dbReference type="ARBA" id="ARBA00018987"/>
    </source>
</evidence>